<dbReference type="InterPro" id="IPR027434">
    <property type="entry name" value="Homing_endonucl"/>
</dbReference>
<organism evidence="2">
    <name type="scientific">Orbilia brochopaga</name>
    <dbReference type="NCBI Taxonomy" id="3140254"/>
    <lineage>
        <taxon>Eukaryota</taxon>
        <taxon>Fungi</taxon>
        <taxon>Dikarya</taxon>
        <taxon>Ascomycota</taxon>
        <taxon>Pezizomycotina</taxon>
        <taxon>Orbiliomycetes</taxon>
        <taxon>Orbiliales</taxon>
        <taxon>Orbiliaceae</taxon>
        <taxon>Orbilia</taxon>
    </lineage>
</organism>
<dbReference type="PANTHER" id="PTHR36181">
    <property type="entry name" value="INTRON-ENCODED ENDONUCLEASE AI3-RELATED"/>
    <property type="match status" value="1"/>
</dbReference>
<feature type="domain" description="Homing endonuclease LAGLIDADG" evidence="1">
    <location>
        <begin position="25"/>
        <end position="123"/>
    </location>
</feature>
<protein>
    <recommendedName>
        <fullName evidence="1">Homing endonuclease LAGLIDADG domain-containing protein</fullName>
    </recommendedName>
</protein>
<feature type="domain" description="Homing endonuclease LAGLIDADG" evidence="1">
    <location>
        <begin position="182"/>
        <end position="281"/>
    </location>
</feature>
<dbReference type="FunFam" id="3.10.28.10:FF:000010">
    <property type="entry name" value="LAGLIDADG homing endonuclease I-LtrII"/>
    <property type="match status" value="1"/>
</dbReference>
<dbReference type="GO" id="GO:0005739">
    <property type="term" value="C:mitochondrion"/>
    <property type="evidence" value="ECO:0007669"/>
    <property type="project" value="UniProtKB-ARBA"/>
</dbReference>
<evidence type="ECO:0000313" key="2">
    <source>
        <dbReference type="EMBL" id="QCW06949.1"/>
    </source>
</evidence>
<reference evidence="2" key="1">
    <citation type="submission" date="2019-04" db="EMBL/GenBank/DDBJ databases">
        <authorList>
            <person name="Yu Z."/>
            <person name="Deng C."/>
        </authorList>
    </citation>
    <scope>NUCLEOTIDE SEQUENCE</scope>
</reference>
<gene>
    <name evidence="2" type="primary">orf313</name>
</gene>
<accession>A0A4Y5MZY4</accession>
<dbReference type="InterPro" id="IPR004860">
    <property type="entry name" value="LAGLIDADG_dom"/>
</dbReference>
<dbReference type="GO" id="GO:0004519">
    <property type="term" value="F:endonuclease activity"/>
    <property type="evidence" value="ECO:0007669"/>
    <property type="project" value="InterPro"/>
</dbReference>
<keyword evidence="2" id="KW-0496">Mitochondrion</keyword>
<dbReference type="Gene3D" id="3.10.28.10">
    <property type="entry name" value="Homing endonucleases"/>
    <property type="match status" value="2"/>
</dbReference>
<dbReference type="PANTHER" id="PTHR36181:SF4">
    <property type="entry name" value="LAGLIDADG ENDONUCLEASE"/>
    <property type="match status" value="1"/>
</dbReference>
<proteinExistence type="predicted"/>
<dbReference type="Pfam" id="PF00961">
    <property type="entry name" value="LAGLIDADG_1"/>
    <property type="match status" value="2"/>
</dbReference>
<geneLocation type="mitochondrion" evidence="2"/>
<dbReference type="InterPro" id="IPR051289">
    <property type="entry name" value="LAGLIDADG_Endonuclease"/>
</dbReference>
<dbReference type="SUPFAM" id="SSF55608">
    <property type="entry name" value="Homing endonucleases"/>
    <property type="match status" value="2"/>
</dbReference>
<dbReference type="AlphaFoldDB" id="A0A4Y5MZY4"/>
<name>A0A4Y5MZY4_9PEZI</name>
<sequence length="313" mass="36199">MYGRTLRYFATWNVNHKSFDPWFVTGLVDAEGSFTVSVLKSSSTNIGWTVNARFKLTVHITDTDLLLNLKKYFEDVGNIVIFKNTCTYRVDKLKDIMEVIVPHFDKYPLTTQKLADYILFKEIISLMKNKEHLTLDGLKKILSFKCSLNLGLSEELKNKFPGIEPVKRPLVIDNNIPSPFWMAGFTTGDGSFYLTIRSKKLNNIPRIDIEFSITQHSRDMLLLEKFITFFNCGRIKKDSRHSVHYYKVTNIKDIINNIIPFFNKYNIKGVKSLNFVDWCKAAVIIKSKAHLTSEGVDNIYAIQSKINNNRFKI</sequence>
<dbReference type="EMBL" id="MK820635">
    <property type="protein sequence ID" value="QCW06949.1"/>
    <property type="molecule type" value="Genomic_DNA"/>
</dbReference>
<evidence type="ECO:0000259" key="1">
    <source>
        <dbReference type="Pfam" id="PF00961"/>
    </source>
</evidence>